<gene>
    <name evidence="7" type="ordered locus">Saro_3541</name>
</gene>
<evidence type="ECO:0000256" key="2">
    <source>
        <dbReference type="ARBA" id="ARBA00022723"/>
    </source>
</evidence>
<accession>A4XEP0</accession>
<evidence type="ECO:0000256" key="4">
    <source>
        <dbReference type="PROSITE-ProRule" id="PRU00433"/>
    </source>
</evidence>
<dbReference type="AlphaFoldDB" id="A4XEP0"/>
<dbReference type="PROSITE" id="PS51007">
    <property type="entry name" value="CYTC"/>
    <property type="match status" value="1"/>
</dbReference>
<proteinExistence type="predicted"/>
<dbReference type="PROSITE" id="PS51257">
    <property type="entry name" value="PROKAR_LIPOPROTEIN"/>
    <property type="match status" value="1"/>
</dbReference>
<keyword evidence="5" id="KW-0732">Signal</keyword>
<geneLocation type="plasmid" evidence="7 8">
    <name>pNL2</name>
</geneLocation>
<evidence type="ECO:0000256" key="1">
    <source>
        <dbReference type="ARBA" id="ARBA00022617"/>
    </source>
</evidence>
<evidence type="ECO:0000313" key="7">
    <source>
        <dbReference type="EMBL" id="ABP64401.1"/>
    </source>
</evidence>
<feature type="domain" description="Cytochrome c" evidence="6">
    <location>
        <begin position="30"/>
        <end position="135"/>
    </location>
</feature>
<dbReference type="GO" id="GO:0020037">
    <property type="term" value="F:heme binding"/>
    <property type="evidence" value="ECO:0007669"/>
    <property type="project" value="InterPro"/>
</dbReference>
<keyword evidence="8" id="KW-1185">Reference proteome</keyword>
<protein>
    <recommendedName>
        <fullName evidence="6">Cytochrome c domain-containing protein</fullName>
    </recommendedName>
</protein>
<dbReference type="RefSeq" id="WP_011906788.1">
    <property type="nucleotide sequence ID" value="NC_009427.1"/>
</dbReference>
<dbReference type="GO" id="GO:0009055">
    <property type="term" value="F:electron transfer activity"/>
    <property type="evidence" value="ECO:0007669"/>
    <property type="project" value="InterPro"/>
</dbReference>
<name>A4XEP0_NOVAD</name>
<dbReference type="InterPro" id="IPR036909">
    <property type="entry name" value="Cyt_c-like_dom_sf"/>
</dbReference>
<dbReference type="SUPFAM" id="SSF46626">
    <property type="entry name" value="Cytochrome c"/>
    <property type="match status" value="1"/>
</dbReference>
<evidence type="ECO:0000256" key="5">
    <source>
        <dbReference type="SAM" id="SignalP"/>
    </source>
</evidence>
<evidence type="ECO:0000313" key="8">
    <source>
        <dbReference type="Proteomes" id="UP000009134"/>
    </source>
</evidence>
<dbReference type="eggNOG" id="COG2010">
    <property type="taxonomic scope" value="Bacteria"/>
</dbReference>
<evidence type="ECO:0000256" key="3">
    <source>
        <dbReference type="ARBA" id="ARBA00023004"/>
    </source>
</evidence>
<evidence type="ECO:0000259" key="6">
    <source>
        <dbReference type="PROSITE" id="PS51007"/>
    </source>
</evidence>
<dbReference type="KEGG" id="nar:Saro_3541"/>
<sequence length="137" mass="14097">MKAVILGAGLLALACAVRAEEPAPAASYQPAVSYQKDVVPILEQNCATCHLTGEEAGGMSLVGDAAIGFLVGQPSQEAPAIMRVTAGEPDKSYLVMKLEGTHIDHGGSGSQMPFGGLPLAAEDIAKIRQWIAEGAKP</sequence>
<keyword evidence="2 4" id="KW-0479">Metal-binding</keyword>
<keyword evidence="1 4" id="KW-0349">Heme</keyword>
<dbReference type="EMBL" id="CP000677">
    <property type="protein sequence ID" value="ABP64401.1"/>
    <property type="molecule type" value="Genomic_DNA"/>
</dbReference>
<dbReference type="GO" id="GO:0046872">
    <property type="term" value="F:metal ion binding"/>
    <property type="evidence" value="ECO:0007669"/>
    <property type="project" value="UniProtKB-KW"/>
</dbReference>
<feature type="signal peptide" evidence="5">
    <location>
        <begin position="1"/>
        <end position="19"/>
    </location>
</feature>
<dbReference type="Proteomes" id="UP000009134">
    <property type="component" value="Plasmid pNL2"/>
</dbReference>
<dbReference type="InterPro" id="IPR009056">
    <property type="entry name" value="Cyt_c-like_dom"/>
</dbReference>
<feature type="chain" id="PRO_5002676612" description="Cytochrome c domain-containing protein" evidence="5">
    <location>
        <begin position="20"/>
        <end position="137"/>
    </location>
</feature>
<keyword evidence="3 4" id="KW-0408">Iron</keyword>
<organism evidence="7 8">
    <name type="scientific">Novosphingobium aromaticivorans (strain ATCC 700278 / DSM 12444 / CCUG 56034 / CIP 105152 / NBRC 16084 / F199)</name>
    <dbReference type="NCBI Taxonomy" id="279238"/>
    <lineage>
        <taxon>Bacteria</taxon>
        <taxon>Pseudomonadati</taxon>
        <taxon>Pseudomonadota</taxon>
        <taxon>Alphaproteobacteria</taxon>
        <taxon>Sphingomonadales</taxon>
        <taxon>Sphingomonadaceae</taxon>
        <taxon>Novosphingobium</taxon>
    </lineage>
</organism>
<reference evidence="7 8" key="1">
    <citation type="submission" date="2007-04" db="EMBL/GenBank/DDBJ databases">
        <title>Complete sequence of plasmid pNL2 of Novosphingobium aromaticivorans DSM 12444.</title>
        <authorList>
            <consortium name="US DOE Joint Genome Institute"/>
            <person name="Copeland A."/>
            <person name="Lucas S."/>
            <person name="Lapidus A."/>
            <person name="Barry K."/>
            <person name="Detter J.C."/>
            <person name="Glavina del Rio T."/>
            <person name="Hammon N."/>
            <person name="Israni S."/>
            <person name="Dalin E."/>
            <person name="Tice H."/>
            <person name="Pitluck S."/>
            <person name="Chertkov O."/>
            <person name="Han C."/>
            <person name="Thomson S."/>
            <person name="Schmutz J."/>
            <person name="Larimer F."/>
            <person name="Land M."/>
            <person name="Kyrpides N."/>
            <person name="Ivanova N."/>
            <person name="Fredrickson J."/>
            <person name="Romine M.F."/>
            <person name="Richardson P."/>
        </authorList>
    </citation>
    <scope>NUCLEOTIDE SEQUENCE [LARGE SCALE GENOMIC DNA]</scope>
    <source>
        <strain evidence="8">ATCC 700278 / DSM 12444 / CCUG 56034 / CIP 105152 / NBRC 16084 / F199</strain>
        <plasmid evidence="7 8">pNL2</plasmid>
    </source>
</reference>
<dbReference type="HOGENOM" id="CLU_151358_1_0_5"/>
<keyword evidence="7" id="KW-0614">Plasmid</keyword>